<evidence type="ECO:0000256" key="1">
    <source>
        <dbReference type="SAM" id="MobiDB-lite"/>
    </source>
</evidence>
<evidence type="ECO:0000313" key="4">
    <source>
        <dbReference type="EMBL" id="KAF3206602.1"/>
    </source>
</evidence>
<feature type="signal peptide" evidence="2">
    <location>
        <begin position="1"/>
        <end position="19"/>
    </location>
</feature>
<evidence type="ECO:0000313" key="6">
    <source>
        <dbReference type="EMBL" id="KAF3229515.1"/>
    </source>
</evidence>
<dbReference type="OrthoDB" id="5985073at2759"/>
<evidence type="ECO:0000313" key="8">
    <source>
        <dbReference type="Proteomes" id="UP000479691"/>
    </source>
</evidence>
<dbReference type="EMBL" id="WIWS01000009">
    <property type="protein sequence ID" value="KAF3226795.1"/>
    <property type="molecule type" value="Genomic_DNA"/>
</dbReference>
<dbReference type="EMBL" id="WIPF01000012">
    <property type="protein sequence ID" value="KAF3229515.1"/>
    <property type="molecule type" value="Genomic_DNA"/>
</dbReference>
<accession>A0A6G1MIK1</accession>
<evidence type="ECO:0000313" key="3">
    <source>
        <dbReference type="EMBL" id="KAF3178133.1"/>
    </source>
</evidence>
<evidence type="ECO:0000313" key="7">
    <source>
        <dbReference type="Proteomes" id="UP000472727"/>
    </source>
</evidence>
<evidence type="ECO:0000313" key="5">
    <source>
        <dbReference type="EMBL" id="KAF3226795.1"/>
    </source>
</evidence>
<name>A0A6G1MIK1_ORBOL</name>
<comment type="caution">
    <text evidence="3">The sequence shown here is derived from an EMBL/GenBank/DDBJ whole genome shotgun (WGS) entry which is preliminary data.</text>
</comment>
<sequence length="309" mass="33465">MVAIKASALLALLPLLAMADEAPGFTMDQNPGKLVPKMPSGSKEEACIKAYKERHIECVPEIMHLITLGDPNEVPTEDQLKEVCTSTCLDSLRKWIRGTSDCGPEKFLKFLKLSNSTTTDAGYKTADLQQFFINDVYWDKCLVDLGKPQNGGSKWCVLQWEAIIAAENTHLPDLFAASDPDDFCKDQTCGAQFAYLSAPKKYIRKLDDKKGLKAGEDPKIEMVTLKDACPKIDTSKFPKREEKVTVAESTAGAEKAETDNKATSEKSTSESSKGSEAKSEGATNAAAVKSFQAGFAVSALLIAVGALIL</sequence>
<gene>
    <name evidence="5" type="ORF">TWF106_011207</name>
    <name evidence="6" type="ORF">TWF191_001237</name>
    <name evidence="4" type="ORF">TWF679_008646</name>
    <name evidence="3" type="ORF">TWF788_007576</name>
</gene>
<dbReference type="EMBL" id="WIWT01000057">
    <property type="protein sequence ID" value="KAF3206602.1"/>
    <property type="molecule type" value="Genomic_DNA"/>
</dbReference>
<dbReference type="Proteomes" id="UP000472727">
    <property type="component" value="Unassembled WGS sequence"/>
</dbReference>
<feature type="chain" id="PRO_5041133356" evidence="2">
    <location>
        <begin position="20"/>
        <end position="309"/>
    </location>
</feature>
<organism evidence="3 8">
    <name type="scientific">Orbilia oligospora</name>
    <name type="common">Nematode-trapping fungus</name>
    <name type="synonym">Arthrobotrys oligospora</name>
    <dbReference type="NCBI Taxonomy" id="2813651"/>
    <lineage>
        <taxon>Eukaryota</taxon>
        <taxon>Fungi</taxon>
        <taxon>Dikarya</taxon>
        <taxon>Ascomycota</taxon>
        <taxon>Pezizomycotina</taxon>
        <taxon>Orbiliomycetes</taxon>
        <taxon>Orbiliales</taxon>
        <taxon>Orbiliaceae</taxon>
        <taxon>Orbilia</taxon>
    </lineage>
</organism>
<dbReference type="AlphaFoldDB" id="A0A6G1MIK1"/>
<evidence type="ECO:0000256" key="2">
    <source>
        <dbReference type="SAM" id="SignalP"/>
    </source>
</evidence>
<proteinExistence type="predicted"/>
<dbReference type="Proteomes" id="UP000483672">
    <property type="component" value="Unassembled WGS sequence"/>
</dbReference>
<protein>
    <submittedName>
        <fullName evidence="3">Uncharacterized protein</fullName>
    </submittedName>
</protein>
<reference evidence="7 8" key="1">
    <citation type="submission" date="2019-06" db="EMBL/GenBank/DDBJ databases">
        <authorList>
            <person name="Palmer J.M."/>
        </authorList>
    </citation>
    <scope>NUCLEOTIDE SEQUENCE [LARGE SCALE GENOMIC DNA]</scope>
    <source>
        <strain evidence="5 7">TWF106</strain>
        <strain evidence="6 9">TWF191</strain>
        <strain evidence="4">TWF679</strain>
        <strain evidence="3 8">TWF788</strain>
    </source>
</reference>
<evidence type="ECO:0000313" key="9">
    <source>
        <dbReference type="Proteomes" id="UP000483672"/>
    </source>
</evidence>
<feature type="region of interest" description="Disordered" evidence="1">
    <location>
        <begin position="243"/>
        <end position="281"/>
    </location>
</feature>
<dbReference type="Proteomes" id="UP000614610">
    <property type="component" value="Unassembled WGS sequence"/>
</dbReference>
<keyword evidence="2" id="KW-0732">Signal</keyword>
<feature type="compositionally biased region" description="Basic and acidic residues" evidence="1">
    <location>
        <begin position="254"/>
        <end position="279"/>
    </location>
</feature>
<dbReference type="EMBL" id="JAABOE010000042">
    <property type="protein sequence ID" value="KAF3178133.1"/>
    <property type="molecule type" value="Genomic_DNA"/>
</dbReference>
<dbReference type="Proteomes" id="UP000479691">
    <property type="component" value="Unassembled WGS sequence"/>
</dbReference>